<reference evidence="1 2" key="1">
    <citation type="journal article" date="2019" name="Environ. Microbiol.">
        <title>Genomics insights into ecotype formation of ammonia-oxidizing archaea in the deep ocean.</title>
        <authorList>
            <person name="Wang Y."/>
            <person name="Huang J.M."/>
            <person name="Cui G.J."/>
            <person name="Nunoura T."/>
            <person name="Takaki Y."/>
            <person name="Li W.L."/>
            <person name="Li J."/>
            <person name="Gao Z.M."/>
            <person name="Takai K."/>
            <person name="Zhang A.Q."/>
            <person name="Stepanauskas R."/>
        </authorList>
    </citation>
    <scope>NUCLEOTIDE SEQUENCE [LARGE SCALE GENOMIC DNA]</scope>
    <source>
        <strain evidence="1 2">L15b</strain>
    </source>
</reference>
<protein>
    <submittedName>
        <fullName evidence="1">Uncharacterized protein</fullName>
    </submittedName>
</protein>
<organism evidence="1 2">
    <name type="scientific">Marine Group I thaumarchaeote</name>
    <dbReference type="NCBI Taxonomy" id="2511932"/>
    <lineage>
        <taxon>Archaea</taxon>
        <taxon>Nitrososphaerota</taxon>
        <taxon>Marine Group I</taxon>
    </lineage>
</organism>
<gene>
    <name evidence="1" type="ORF">HX837_08200</name>
</gene>
<evidence type="ECO:0000313" key="2">
    <source>
        <dbReference type="Proteomes" id="UP000523105"/>
    </source>
</evidence>
<proteinExistence type="predicted"/>
<comment type="caution">
    <text evidence="1">The sequence shown here is derived from an EMBL/GenBank/DDBJ whole genome shotgun (WGS) entry which is preliminary data.</text>
</comment>
<name>A0A7K4MRH6_9ARCH</name>
<accession>A0A7K4MRH6</accession>
<evidence type="ECO:0000313" key="1">
    <source>
        <dbReference type="EMBL" id="NWJ44161.1"/>
    </source>
</evidence>
<dbReference type="Proteomes" id="UP000523105">
    <property type="component" value="Unassembled WGS sequence"/>
</dbReference>
<dbReference type="AlphaFoldDB" id="A0A7K4MRH6"/>
<sequence length="98" mass="11702">MTIMCKEKTLKEIENILDKERVNCLIYIIKNCSSYMVTPDENEHWLCGNTILTKWNHDTGYTRKFYGLAYPDNFESWSFHTDILASESFDEHHNLENY</sequence>
<dbReference type="EMBL" id="JACASV010000129">
    <property type="protein sequence ID" value="NWJ44161.1"/>
    <property type="molecule type" value="Genomic_DNA"/>
</dbReference>